<feature type="domain" description="Tyrosine-protein kinase G-rich" evidence="3">
    <location>
        <begin position="281"/>
        <end position="359"/>
    </location>
</feature>
<keyword evidence="4" id="KW-0808">Transferase</keyword>
<keyword evidence="2" id="KW-0812">Transmembrane</keyword>
<protein>
    <submittedName>
        <fullName evidence="4">G-rich domain on putative tyrosine kinase</fullName>
    </submittedName>
</protein>
<keyword evidence="1" id="KW-0175">Coiled coil</keyword>
<evidence type="ECO:0000259" key="3">
    <source>
        <dbReference type="Pfam" id="PF13807"/>
    </source>
</evidence>
<dbReference type="GO" id="GO:0005886">
    <property type="term" value="C:plasma membrane"/>
    <property type="evidence" value="ECO:0007669"/>
    <property type="project" value="TreeGrafter"/>
</dbReference>
<dbReference type="EMBL" id="FNJQ01000005">
    <property type="protein sequence ID" value="SDP06762.1"/>
    <property type="molecule type" value="Genomic_DNA"/>
</dbReference>
<keyword evidence="2" id="KW-1133">Transmembrane helix</keyword>
<accession>A0A1H0PNU0</accession>
<feature type="coiled-coil region" evidence="1">
    <location>
        <begin position="86"/>
        <end position="113"/>
    </location>
</feature>
<sequence>MELMKSRRVLEPIINDMEWEDEKKKPEAEAFAKKYLDIKNTKQTNLITVTAKGRTPEEAQKISQGVVDNFLTLQTDMNQQTQSLLVKFLETRIEEAKKDAEEARTKFAQYQQEHKVYSPDEQAKAIVAKMNAFDEAISNMQVQEKSNQAKLDAINAKLGDIRSSSQNYNINDNENVMNLRKQIVEAQVGLVGLRERYTEEHPSIISAKERIAALQKKLAEEVNTVVASKYTTINPTQAALIGEQANAQVSMAVAKASEDAIQARKAEKEKELEGFPKDVLEYLNLQRDTGIKEQIYTNLIKQAEDNKLKEAMESMDIQIIDAANLPDEDNPSGPRIKLITLIGFIIGGIMSVGYLFLKYR</sequence>
<evidence type="ECO:0000256" key="1">
    <source>
        <dbReference type="SAM" id="Coils"/>
    </source>
</evidence>
<evidence type="ECO:0000313" key="5">
    <source>
        <dbReference type="Proteomes" id="UP000182412"/>
    </source>
</evidence>
<dbReference type="RefSeq" id="WP_074571624.1">
    <property type="nucleotide sequence ID" value="NZ_FNJQ01000005.1"/>
</dbReference>
<dbReference type="Pfam" id="PF13807">
    <property type="entry name" value="GNVR"/>
    <property type="match status" value="1"/>
</dbReference>
<feature type="transmembrane region" description="Helical" evidence="2">
    <location>
        <begin position="338"/>
        <end position="357"/>
    </location>
</feature>
<evidence type="ECO:0000313" key="4">
    <source>
        <dbReference type="EMBL" id="SDP06762.1"/>
    </source>
</evidence>
<name>A0A1H0PNU0_SELRU</name>
<gene>
    <name evidence="4" type="ORF">SAMN05216366_105123</name>
</gene>
<dbReference type="AlphaFoldDB" id="A0A1H0PNU0"/>
<dbReference type="Proteomes" id="UP000182412">
    <property type="component" value="Unassembled WGS sequence"/>
</dbReference>
<dbReference type="PANTHER" id="PTHR32309:SF13">
    <property type="entry name" value="FERRIC ENTEROBACTIN TRANSPORT PROTEIN FEPE"/>
    <property type="match status" value="1"/>
</dbReference>
<evidence type="ECO:0000256" key="2">
    <source>
        <dbReference type="SAM" id="Phobius"/>
    </source>
</evidence>
<reference evidence="4 5" key="1">
    <citation type="submission" date="2016-10" db="EMBL/GenBank/DDBJ databases">
        <authorList>
            <person name="de Groot N.N."/>
        </authorList>
    </citation>
    <scope>NUCLEOTIDE SEQUENCE [LARGE SCALE GENOMIC DNA]</scope>
    <source>
        <strain evidence="4 5">S137</strain>
    </source>
</reference>
<dbReference type="GO" id="GO:0004713">
    <property type="term" value="F:protein tyrosine kinase activity"/>
    <property type="evidence" value="ECO:0007669"/>
    <property type="project" value="TreeGrafter"/>
</dbReference>
<keyword evidence="4" id="KW-0418">Kinase</keyword>
<keyword evidence="2" id="KW-0472">Membrane</keyword>
<proteinExistence type="predicted"/>
<dbReference type="PANTHER" id="PTHR32309">
    <property type="entry name" value="TYROSINE-PROTEIN KINASE"/>
    <property type="match status" value="1"/>
</dbReference>
<organism evidence="4 5">
    <name type="scientific">Selenomonas ruminantium</name>
    <dbReference type="NCBI Taxonomy" id="971"/>
    <lineage>
        <taxon>Bacteria</taxon>
        <taxon>Bacillati</taxon>
        <taxon>Bacillota</taxon>
        <taxon>Negativicutes</taxon>
        <taxon>Selenomonadales</taxon>
        <taxon>Selenomonadaceae</taxon>
        <taxon>Selenomonas</taxon>
    </lineage>
</organism>
<dbReference type="OrthoDB" id="1632059at2"/>
<dbReference type="InterPro" id="IPR032807">
    <property type="entry name" value="GNVR"/>
</dbReference>
<dbReference type="InterPro" id="IPR050445">
    <property type="entry name" value="Bact_polysacc_biosynth/exp"/>
</dbReference>